<evidence type="ECO:0000313" key="2">
    <source>
        <dbReference type="Proteomes" id="UP000236584"/>
    </source>
</evidence>
<dbReference type="Proteomes" id="UP000236584">
    <property type="component" value="Chromosome"/>
</dbReference>
<reference evidence="1 2" key="1">
    <citation type="submission" date="2018-01" db="EMBL/GenBank/DDBJ databases">
        <title>Complete genome sequence of Salinigranum rubrum GX10T, an extremely halophilic archaeon isolated from a marine solar saltern.</title>
        <authorList>
            <person name="Han S."/>
        </authorList>
    </citation>
    <scope>NUCLEOTIDE SEQUENCE [LARGE SCALE GENOMIC DNA]</scope>
    <source>
        <strain evidence="1 2">GX10</strain>
    </source>
</reference>
<dbReference type="EMBL" id="CP026309">
    <property type="protein sequence ID" value="AUV82052.1"/>
    <property type="molecule type" value="Genomic_DNA"/>
</dbReference>
<protein>
    <submittedName>
        <fullName evidence="1">Uncharacterized protein</fullName>
    </submittedName>
</protein>
<gene>
    <name evidence="1" type="ORF">C2R22_10635</name>
</gene>
<proteinExistence type="predicted"/>
<dbReference type="AlphaFoldDB" id="A0A2I8VJE3"/>
<dbReference type="RefSeq" id="WP_103425741.1">
    <property type="nucleotide sequence ID" value="NZ_CP026309.1"/>
</dbReference>
<dbReference type="KEGG" id="srub:C2R22_10635"/>
<name>A0A2I8VJE3_9EURY</name>
<evidence type="ECO:0000313" key="1">
    <source>
        <dbReference type="EMBL" id="AUV82052.1"/>
    </source>
</evidence>
<keyword evidence="2" id="KW-1185">Reference proteome</keyword>
<organism evidence="1 2">
    <name type="scientific">Salinigranum rubrum</name>
    <dbReference type="NCBI Taxonomy" id="755307"/>
    <lineage>
        <taxon>Archaea</taxon>
        <taxon>Methanobacteriati</taxon>
        <taxon>Methanobacteriota</taxon>
        <taxon>Stenosarchaea group</taxon>
        <taxon>Halobacteria</taxon>
        <taxon>Halobacteriales</taxon>
        <taxon>Haloferacaceae</taxon>
        <taxon>Salinigranum</taxon>
    </lineage>
</organism>
<accession>A0A2I8VJE3</accession>
<dbReference type="GeneID" id="35592552"/>
<sequence length="124" mass="13769">MTTRSTLETTTPTLFGVEGDAYVFVAVREDPTMGSDSNWLSQTLRVDPGVGADDEFHVDVTERYHVDGKVAHIAFEDRFTVTLAVDAATTASRVGAIRRRLEQWYRRTYLGGVQADATVETPEE</sequence>
<dbReference type="OrthoDB" id="378981at2157"/>